<protein>
    <submittedName>
        <fullName evidence="1">1443_t:CDS:1</fullName>
    </submittedName>
</protein>
<comment type="caution">
    <text evidence="1">The sequence shown here is derived from an EMBL/GenBank/DDBJ whole genome shotgun (WGS) entry which is preliminary data.</text>
</comment>
<reference evidence="1" key="1">
    <citation type="submission" date="2021-06" db="EMBL/GenBank/DDBJ databases">
        <authorList>
            <person name="Kallberg Y."/>
            <person name="Tangrot J."/>
            <person name="Rosling A."/>
        </authorList>
    </citation>
    <scope>NUCLEOTIDE SEQUENCE</scope>
    <source>
        <strain evidence="1">AU212A</strain>
    </source>
</reference>
<keyword evidence="2" id="KW-1185">Reference proteome</keyword>
<proteinExistence type="predicted"/>
<sequence>KNISDVDMENLKLYLLGLGVIIYKQYDSVIMKGFDVEMPEEYVSVLSEDKNVQSVEPDQIG</sequence>
<feature type="non-terminal residue" evidence="1">
    <location>
        <position position="1"/>
    </location>
</feature>
<evidence type="ECO:0000313" key="2">
    <source>
        <dbReference type="Proteomes" id="UP000789860"/>
    </source>
</evidence>
<evidence type="ECO:0000313" key="1">
    <source>
        <dbReference type="EMBL" id="CAG8652344.1"/>
    </source>
</evidence>
<dbReference type="EMBL" id="CAJVPM010024114">
    <property type="protein sequence ID" value="CAG8652344.1"/>
    <property type="molecule type" value="Genomic_DNA"/>
</dbReference>
<name>A0ACA9NHP6_9GLOM</name>
<gene>
    <name evidence="1" type="ORF">SCALOS_LOCUS8708</name>
</gene>
<dbReference type="Proteomes" id="UP000789860">
    <property type="component" value="Unassembled WGS sequence"/>
</dbReference>
<accession>A0ACA9NHP6</accession>
<organism evidence="1 2">
    <name type="scientific">Scutellospora calospora</name>
    <dbReference type="NCBI Taxonomy" id="85575"/>
    <lineage>
        <taxon>Eukaryota</taxon>
        <taxon>Fungi</taxon>
        <taxon>Fungi incertae sedis</taxon>
        <taxon>Mucoromycota</taxon>
        <taxon>Glomeromycotina</taxon>
        <taxon>Glomeromycetes</taxon>
        <taxon>Diversisporales</taxon>
        <taxon>Gigasporaceae</taxon>
        <taxon>Scutellospora</taxon>
    </lineage>
</organism>